<evidence type="ECO:0000313" key="10">
    <source>
        <dbReference type="EMBL" id="KAF2664419.1"/>
    </source>
</evidence>
<keyword evidence="3 8" id="KW-0863">Zinc-finger</keyword>
<evidence type="ECO:0000256" key="7">
    <source>
        <dbReference type="ARBA" id="ARBA00023242"/>
    </source>
</evidence>
<keyword evidence="4" id="KW-0862">Zinc</keyword>
<dbReference type="GO" id="GO:0006357">
    <property type="term" value="P:regulation of transcription by RNA polymerase II"/>
    <property type="evidence" value="ECO:0007669"/>
    <property type="project" value="TreeGrafter"/>
</dbReference>
<evidence type="ECO:0000256" key="8">
    <source>
        <dbReference type="PROSITE-ProRule" id="PRU00042"/>
    </source>
</evidence>
<sequence>MVILDCCPFSSTCKEWFSTEVSPITHMRVYHSEFELTCQQCHQISANMAQAMLHSDSSGHTILGCPFPDCESTFARHDILHRHMKTKHTNTKAKFSCPHCKKYKVFKRKDHLAQHLQGYHMIEGKDSWWSSEGISCHHLECKYYRSGATESFNFGKGTTFTSYQTLPEGGHAFKKRSELTAHLKKAHDESPFPCKAPQCDRFGGKGFFRERDLAKHYQNKHLDFEPKDIDDEEDEEEVAGK</sequence>
<keyword evidence="11" id="KW-1185">Reference proteome</keyword>
<organism evidence="10 11">
    <name type="scientific">Microthyrium microscopicum</name>
    <dbReference type="NCBI Taxonomy" id="703497"/>
    <lineage>
        <taxon>Eukaryota</taxon>
        <taxon>Fungi</taxon>
        <taxon>Dikarya</taxon>
        <taxon>Ascomycota</taxon>
        <taxon>Pezizomycotina</taxon>
        <taxon>Dothideomycetes</taxon>
        <taxon>Dothideomycetes incertae sedis</taxon>
        <taxon>Microthyriales</taxon>
        <taxon>Microthyriaceae</taxon>
        <taxon>Microthyrium</taxon>
    </lineage>
</organism>
<evidence type="ECO:0000256" key="5">
    <source>
        <dbReference type="ARBA" id="ARBA00023015"/>
    </source>
</evidence>
<keyword evidence="2" id="KW-0479">Metal-binding</keyword>
<keyword evidence="6" id="KW-0804">Transcription</keyword>
<dbReference type="InterPro" id="IPR051061">
    <property type="entry name" value="Zinc_finger_trans_reg"/>
</dbReference>
<dbReference type="AlphaFoldDB" id="A0A6A6TWI3"/>
<dbReference type="EMBL" id="MU004242">
    <property type="protein sequence ID" value="KAF2664419.1"/>
    <property type="molecule type" value="Genomic_DNA"/>
</dbReference>
<keyword evidence="7" id="KW-0539">Nucleus</keyword>
<evidence type="ECO:0000256" key="2">
    <source>
        <dbReference type="ARBA" id="ARBA00022723"/>
    </source>
</evidence>
<proteinExistence type="predicted"/>
<comment type="subcellular location">
    <subcellularLocation>
        <location evidence="1">Nucleus</location>
    </subcellularLocation>
</comment>
<evidence type="ECO:0000256" key="4">
    <source>
        <dbReference type="ARBA" id="ARBA00022833"/>
    </source>
</evidence>
<dbReference type="PROSITE" id="PS50157">
    <property type="entry name" value="ZINC_FINGER_C2H2_2"/>
    <property type="match status" value="1"/>
</dbReference>
<feature type="domain" description="C2H2-type" evidence="9">
    <location>
        <begin position="63"/>
        <end position="93"/>
    </location>
</feature>
<evidence type="ECO:0000313" key="11">
    <source>
        <dbReference type="Proteomes" id="UP000799302"/>
    </source>
</evidence>
<name>A0A6A6TWI3_9PEZI</name>
<dbReference type="PANTHER" id="PTHR46179:SF13">
    <property type="entry name" value="C2H2-TYPE DOMAIN-CONTAINING PROTEIN"/>
    <property type="match status" value="1"/>
</dbReference>
<evidence type="ECO:0000259" key="9">
    <source>
        <dbReference type="PROSITE" id="PS50157"/>
    </source>
</evidence>
<gene>
    <name evidence="10" type="ORF">BT63DRAFT_89334</name>
</gene>
<dbReference type="InterPro" id="IPR013087">
    <property type="entry name" value="Znf_C2H2_type"/>
</dbReference>
<dbReference type="SMART" id="SM00355">
    <property type="entry name" value="ZnF_C2H2"/>
    <property type="match status" value="4"/>
</dbReference>
<dbReference type="Gene3D" id="3.30.160.60">
    <property type="entry name" value="Classic Zinc Finger"/>
    <property type="match status" value="3"/>
</dbReference>
<reference evidence="10" key="1">
    <citation type="journal article" date="2020" name="Stud. Mycol.">
        <title>101 Dothideomycetes genomes: a test case for predicting lifestyles and emergence of pathogens.</title>
        <authorList>
            <person name="Haridas S."/>
            <person name="Albert R."/>
            <person name="Binder M."/>
            <person name="Bloem J."/>
            <person name="Labutti K."/>
            <person name="Salamov A."/>
            <person name="Andreopoulos B."/>
            <person name="Baker S."/>
            <person name="Barry K."/>
            <person name="Bills G."/>
            <person name="Bluhm B."/>
            <person name="Cannon C."/>
            <person name="Castanera R."/>
            <person name="Culley D."/>
            <person name="Daum C."/>
            <person name="Ezra D."/>
            <person name="Gonzalez J."/>
            <person name="Henrissat B."/>
            <person name="Kuo A."/>
            <person name="Liang C."/>
            <person name="Lipzen A."/>
            <person name="Lutzoni F."/>
            <person name="Magnuson J."/>
            <person name="Mondo S."/>
            <person name="Nolan M."/>
            <person name="Ohm R."/>
            <person name="Pangilinan J."/>
            <person name="Park H.-J."/>
            <person name="Ramirez L."/>
            <person name="Alfaro M."/>
            <person name="Sun H."/>
            <person name="Tritt A."/>
            <person name="Yoshinaga Y."/>
            <person name="Zwiers L.-H."/>
            <person name="Turgeon B."/>
            <person name="Goodwin S."/>
            <person name="Spatafora J."/>
            <person name="Crous P."/>
            <person name="Grigoriev I."/>
        </authorList>
    </citation>
    <scope>NUCLEOTIDE SEQUENCE</scope>
    <source>
        <strain evidence="10">CBS 115976</strain>
    </source>
</reference>
<evidence type="ECO:0000256" key="3">
    <source>
        <dbReference type="ARBA" id="ARBA00022771"/>
    </source>
</evidence>
<dbReference type="GO" id="GO:0005634">
    <property type="term" value="C:nucleus"/>
    <property type="evidence" value="ECO:0007669"/>
    <property type="project" value="UniProtKB-SubCell"/>
</dbReference>
<evidence type="ECO:0000256" key="1">
    <source>
        <dbReference type="ARBA" id="ARBA00004123"/>
    </source>
</evidence>
<dbReference type="PROSITE" id="PS00028">
    <property type="entry name" value="ZINC_FINGER_C2H2_1"/>
    <property type="match status" value="1"/>
</dbReference>
<dbReference type="PANTHER" id="PTHR46179">
    <property type="entry name" value="ZINC FINGER PROTEIN"/>
    <property type="match status" value="1"/>
</dbReference>
<evidence type="ECO:0000256" key="6">
    <source>
        <dbReference type="ARBA" id="ARBA00023163"/>
    </source>
</evidence>
<dbReference type="Proteomes" id="UP000799302">
    <property type="component" value="Unassembled WGS sequence"/>
</dbReference>
<keyword evidence="5" id="KW-0805">Transcription regulation</keyword>
<dbReference type="OrthoDB" id="2687452at2759"/>
<accession>A0A6A6TWI3</accession>
<dbReference type="GO" id="GO:0008270">
    <property type="term" value="F:zinc ion binding"/>
    <property type="evidence" value="ECO:0007669"/>
    <property type="project" value="UniProtKB-KW"/>
</dbReference>
<protein>
    <recommendedName>
        <fullName evidence="9">C2H2-type domain-containing protein</fullName>
    </recommendedName>
</protein>